<comment type="caution">
    <text evidence="1">The sequence shown here is derived from an EMBL/GenBank/DDBJ whole genome shotgun (WGS) entry which is preliminary data.</text>
</comment>
<organism evidence="1">
    <name type="scientific">marine sediment metagenome</name>
    <dbReference type="NCBI Taxonomy" id="412755"/>
    <lineage>
        <taxon>unclassified sequences</taxon>
        <taxon>metagenomes</taxon>
        <taxon>ecological metagenomes</taxon>
    </lineage>
</organism>
<accession>A0A0F9CP12</accession>
<dbReference type="AlphaFoldDB" id="A0A0F9CP12"/>
<protein>
    <submittedName>
        <fullName evidence="1">Uncharacterized protein</fullName>
    </submittedName>
</protein>
<proteinExistence type="predicted"/>
<evidence type="ECO:0000313" key="1">
    <source>
        <dbReference type="EMBL" id="KKL51108.1"/>
    </source>
</evidence>
<gene>
    <name evidence="1" type="ORF">LCGC14_2298790</name>
</gene>
<dbReference type="EMBL" id="LAZR01032357">
    <property type="protein sequence ID" value="KKL51108.1"/>
    <property type="molecule type" value="Genomic_DNA"/>
</dbReference>
<sequence length="137" mass="15627">MRAPYSDVDKRGLSSHDSLAFLVRICYQGTDTAEFTFSKIADLVYDHTGKLWTWKYFHSLHHGSAIFRDRVSAAIVHTYNIINNVKKEPTDTRPGAIRIDFEEGIDKHEARALILANLTPKERGNLLLREAKELENG</sequence>
<name>A0A0F9CP12_9ZZZZ</name>
<reference evidence="1" key="1">
    <citation type="journal article" date="2015" name="Nature">
        <title>Complex archaea that bridge the gap between prokaryotes and eukaryotes.</title>
        <authorList>
            <person name="Spang A."/>
            <person name="Saw J.H."/>
            <person name="Jorgensen S.L."/>
            <person name="Zaremba-Niedzwiedzka K."/>
            <person name="Martijn J."/>
            <person name="Lind A.E."/>
            <person name="van Eijk R."/>
            <person name="Schleper C."/>
            <person name="Guy L."/>
            <person name="Ettema T.J."/>
        </authorList>
    </citation>
    <scope>NUCLEOTIDE SEQUENCE</scope>
</reference>